<dbReference type="EC" id="1.13.11.16" evidence="2"/>
<gene>
    <name evidence="2" type="primary">mhpB_4</name>
    <name evidence="2" type="ORF">PIGHUM_04420</name>
</gene>
<name>A0A3P4B8N7_9BURK</name>
<evidence type="ECO:0000313" key="2">
    <source>
        <dbReference type="EMBL" id="VCU72321.1"/>
    </source>
</evidence>
<evidence type="ECO:0000313" key="3">
    <source>
        <dbReference type="Proteomes" id="UP000277294"/>
    </source>
</evidence>
<dbReference type="GO" id="GO:0047070">
    <property type="term" value="F:3-carboxyethylcatechol 2,3-dioxygenase activity"/>
    <property type="evidence" value="ECO:0007669"/>
    <property type="project" value="UniProtKB-EC"/>
</dbReference>
<dbReference type="RefSeq" id="WP_124081901.1">
    <property type="nucleotide sequence ID" value="NZ_UWPJ01000039.1"/>
</dbReference>
<dbReference type="EMBL" id="UWPJ01000039">
    <property type="protein sequence ID" value="VCU72321.1"/>
    <property type="molecule type" value="Genomic_DNA"/>
</dbReference>
<keyword evidence="2" id="KW-0560">Oxidoreductase</keyword>
<evidence type="ECO:0000259" key="1">
    <source>
        <dbReference type="Pfam" id="PF02900"/>
    </source>
</evidence>
<reference evidence="2 3" key="1">
    <citation type="submission" date="2018-10" db="EMBL/GenBank/DDBJ databases">
        <authorList>
            <person name="Criscuolo A."/>
        </authorList>
    </citation>
    <scope>NUCLEOTIDE SEQUENCE [LARGE SCALE GENOMIC DNA]</scope>
    <source>
        <strain evidence="2">DnA1</strain>
    </source>
</reference>
<dbReference type="OrthoDB" id="8673673at2"/>
<protein>
    <submittedName>
        <fullName evidence="2">2,3-dihydroxyphenylpropionate/2, 3-dihydroxicinnamic acid 1,2-dioxygenase</fullName>
        <ecNumber evidence="2">1.13.11.16</ecNumber>
    </submittedName>
</protein>
<sequence length="346" mass="39618">MAEVLGLGISHWPRLHDLDDTFAKRLRANLQHPDIPADVKDMANWPAPMRAEWEAGMDAAAAHREKLLAGIRKARAALDDFKPDAIVVWGDDQYENFREDIVPPFCVLAYKEDLHVQPHGPHGNPWDEPTDHSFHVRMAPEVGHYLTSRLIESSFDVAYAYKPLHRKDLSHAFMNVVLYLDYDRKGFAYPMVPFTINCYGSDVICNRGSVPKIKATERHLDPPAPSPLRCFDLGRATARAMRASPWRICLMASSSWSHAFLCAKYWQMHPDVENDRRLYDALVKGDYEAWRQTPLAQVVDAGQQEVLNWFCLMGAMYELNAHLSWSDYVETYIFNSNKVTVIYDPV</sequence>
<dbReference type="SUPFAM" id="SSF53213">
    <property type="entry name" value="LigB-like"/>
    <property type="match status" value="1"/>
</dbReference>
<dbReference type="Proteomes" id="UP000277294">
    <property type="component" value="Unassembled WGS sequence"/>
</dbReference>
<dbReference type="Gene3D" id="3.40.830.10">
    <property type="entry name" value="LigB-like"/>
    <property type="match status" value="1"/>
</dbReference>
<feature type="domain" description="Extradiol ring-cleavage dioxygenase class III enzyme subunit B" evidence="1">
    <location>
        <begin position="63"/>
        <end position="318"/>
    </location>
</feature>
<dbReference type="AlphaFoldDB" id="A0A3P4B8N7"/>
<dbReference type="InterPro" id="IPR004183">
    <property type="entry name" value="Xdiol_dOase_suB"/>
</dbReference>
<proteinExistence type="predicted"/>
<keyword evidence="2" id="KW-0223">Dioxygenase</keyword>
<dbReference type="GO" id="GO:0008198">
    <property type="term" value="F:ferrous iron binding"/>
    <property type="evidence" value="ECO:0007669"/>
    <property type="project" value="InterPro"/>
</dbReference>
<keyword evidence="3" id="KW-1185">Reference proteome</keyword>
<organism evidence="2 3">
    <name type="scientific">Pigmentiphaga humi</name>
    <dbReference type="NCBI Taxonomy" id="2478468"/>
    <lineage>
        <taxon>Bacteria</taxon>
        <taxon>Pseudomonadati</taxon>
        <taxon>Pseudomonadota</taxon>
        <taxon>Betaproteobacteria</taxon>
        <taxon>Burkholderiales</taxon>
        <taxon>Alcaligenaceae</taxon>
        <taxon>Pigmentiphaga</taxon>
    </lineage>
</organism>
<accession>A0A3P4B8N7</accession>
<dbReference type="Pfam" id="PF02900">
    <property type="entry name" value="LigB"/>
    <property type="match status" value="1"/>
</dbReference>